<evidence type="ECO:0000259" key="1">
    <source>
        <dbReference type="Pfam" id="PF24809"/>
    </source>
</evidence>
<dbReference type="EMBL" id="JAUEPN010000006">
    <property type="protein sequence ID" value="KAK3293533.1"/>
    <property type="molecule type" value="Genomic_DNA"/>
</dbReference>
<organism evidence="2 3">
    <name type="scientific">Chaetomium fimeti</name>
    <dbReference type="NCBI Taxonomy" id="1854472"/>
    <lineage>
        <taxon>Eukaryota</taxon>
        <taxon>Fungi</taxon>
        <taxon>Dikarya</taxon>
        <taxon>Ascomycota</taxon>
        <taxon>Pezizomycotina</taxon>
        <taxon>Sordariomycetes</taxon>
        <taxon>Sordariomycetidae</taxon>
        <taxon>Sordariales</taxon>
        <taxon>Chaetomiaceae</taxon>
        <taxon>Chaetomium</taxon>
    </lineage>
</organism>
<name>A0AAE0HBM9_9PEZI</name>
<dbReference type="PANTHER" id="PTHR40619">
    <property type="entry name" value="FUNGAL STAND N-TERMINAL GOODBYE DOMAIN-CONTAINING PROTEIN"/>
    <property type="match status" value="1"/>
</dbReference>
<feature type="domain" description="DUF7708" evidence="1">
    <location>
        <begin position="143"/>
        <end position="235"/>
    </location>
</feature>
<reference evidence="2" key="2">
    <citation type="submission" date="2023-06" db="EMBL/GenBank/DDBJ databases">
        <authorList>
            <consortium name="Lawrence Berkeley National Laboratory"/>
            <person name="Haridas S."/>
            <person name="Hensen N."/>
            <person name="Bonometti L."/>
            <person name="Westerberg I."/>
            <person name="Brannstrom I.O."/>
            <person name="Guillou S."/>
            <person name="Cros-Aarteil S."/>
            <person name="Calhoun S."/>
            <person name="Kuo A."/>
            <person name="Mondo S."/>
            <person name="Pangilinan J."/>
            <person name="Riley R."/>
            <person name="Labutti K."/>
            <person name="Andreopoulos B."/>
            <person name="Lipzen A."/>
            <person name="Chen C."/>
            <person name="Yanf M."/>
            <person name="Daum C."/>
            <person name="Ng V."/>
            <person name="Clum A."/>
            <person name="Steindorff A."/>
            <person name="Ohm R."/>
            <person name="Martin F."/>
            <person name="Silar P."/>
            <person name="Natvig D."/>
            <person name="Lalanne C."/>
            <person name="Gautier V."/>
            <person name="Ament-Velasquez S.L."/>
            <person name="Kruys A."/>
            <person name="Hutchinson M.I."/>
            <person name="Powell A.J."/>
            <person name="Barry K."/>
            <person name="Miller A.N."/>
            <person name="Grigoriev I.V."/>
            <person name="Debuchy R."/>
            <person name="Gladieux P."/>
            <person name="Thoren M.H."/>
            <person name="Johannesson H."/>
        </authorList>
    </citation>
    <scope>NUCLEOTIDE SEQUENCE</scope>
    <source>
        <strain evidence="2">CBS 168.71</strain>
    </source>
</reference>
<dbReference type="Pfam" id="PF24809">
    <property type="entry name" value="DUF7708"/>
    <property type="match status" value="1"/>
</dbReference>
<gene>
    <name evidence="2" type="ORF">B0H64DRAFT_327643</name>
</gene>
<keyword evidence="3" id="KW-1185">Reference proteome</keyword>
<reference evidence="2" key="1">
    <citation type="journal article" date="2023" name="Mol. Phylogenet. Evol.">
        <title>Genome-scale phylogeny and comparative genomics of the fungal order Sordariales.</title>
        <authorList>
            <person name="Hensen N."/>
            <person name="Bonometti L."/>
            <person name="Westerberg I."/>
            <person name="Brannstrom I.O."/>
            <person name="Guillou S."/>
            <person name="Cros-Aarteil S."/>
            <person name="Calhoun S."/>
            <person name="Haridas S."/>
            <person name="Kuo A."/>
            <person name="Mondo S."/>
            <person name="Pangilinan J."/>
            <person name="Riley R."/>
            <person name="LaButti K."/>
            <person name="Andreopoulos B."/>
            <person name="Lipzen A."/>
            <person name="Chen C."/>
            <person name="Yan M."/>
            <person name="Daum C."/>
            <person name="Ng V."/>
            <person name="Clum A."/>
            <person name="Steindorff A."/>
            <person name="Ohm R.A."/>
            <person name="Martin F."/>
            <person name="Silar P."/>
            <person name="Natvig D.O."/>
            <person name="Lalanne C."/>
            <person name="Gautier V."/>
            <person name="Ament-Velasquez S.L."/>
            <person name="Kruys A."/>
            <person name="Hutchinson M.I."/>
            <person name="Powell A.J."/>
            <person name="Barry K."/>
            <person name="Miller A.N."/>
            <person name="Grigoriev I.V."/>
            <person name="Debuchy R."/>
            <person name="Gladieux P."/>
            <person name="Hiltunen Thoren M."/>
            <person name="Johannesson H."/>
        </authorList>
    </citation>
    <scope>NUCLEOTIDE SEQUENCE</scope>
    <source>
        <strain evidence="2">CBS 168.71</strain>
    </source>
</reference>
<comment type="caution">
    <text evidence="2">The sequence shown here is derived from an EMBL/GenBank/DDBJ whole genome shotgun (WGS) entry which is preliminary data.</text>
</comment>
<protein>
    <recommendedName>
        <fullName evidence="1">DUF7708 domain-containing protein</fullName>
    </recommendedName>
</protein>
<dbReference type="RefSeq" id="XP_062657047.1">
    <property type="nucleotide sequence ID" value="XM_062800789.1"/>
</dbReference>
<sequence length="574" mass="62937">MDGLSLVSQYLSGNEAGKVISALANPDPSLIERARALYVTHRGRLPSPPVPEPLQPSETLRVFFVEFSTDMRSFLQKADDKEATEAFNSTSWDELQDDVTQALKAHDAHEKRRRNWRNPLEVADKVGGVVARRIEFLLELIPHGEYTHSLVGGLRLLCNTAKRKKDVRVKILDALDSLSETISHTKAEIRMYSRNQDLRDKSEGLYMAILDFARLAAAYLDKSSALQSFKAFLQQDRYGSNLDGGAEKIKEASVSFERSVSVCFQLRVQKIDKNTESLSKDLESLKHPIVAIFALLGGVLSYNAQPMIPAQQLHQLLCTSWKAGGASTVEDLLPTIQADLQTAKGFVPSPLHESQIGLLMTDGSFADWLKSLSSQFLVIHDAKALEGDGSLSISSYLCALVSEILSVPGMFTLTFFCGLHSAHGSVLEGGSGLMRSLTLQLLRPFENTSFPAQCDPNQVIQGLMVNDLETICGVFTMLLQSIPAGAVYVMVDGAFWYGTDARQDDMSTVMLFLDRLVGEVQAASRGLVLKVLVTNPTARQRSSWVVGQAVDIDLEHHFVAGGHGGDVARLLTAL</sequence>
<evidence type="ECO:0000313" key="3">
    <source>
        <dbReference type="Proteomes" id="UP001278766"/>
    </source>
</evidence>
<dbReference type="AlphaFoldDB" id="A0AAE0HBM9"/>
<dbReference type="GeneID" id="87837737"/>
<dbReference type="PANTHER" id="PTHR40619:SF3">
    <property type="entry name" value="FUNGAL STAND N-TERMINAL GOODBYE DOMAIN-CONTAINING PROTEIN"/>
    <property type="match status" value="1"/>
</dbReference>
<dbReference type="Proteomes" id="UP001278766">
    <property type="component" value="Unassembled WGS sequence"/>
</dbReference>
<dbReference type="InterPro" id="IPR056125">
    <property type="entry name" value="DUF7708"/>
</dbReference>
<accession>A0AAE0HBM9</accession>
<evidence type="ECO:0000313" key="2">
    <source>
        <dbReference type="EMBL" id="KAK3293533.1"/>
    </source>
</evidence>
<proteinExistence type="predicted"/>